<protein>
    <submittedName>
        <fullName evidence="2">Uncharacterized protein</fullName>
    </submittedName>
</protein>
<evidence type="ECO:0000256" key="1">
    <source>
        <dbReference type="SAM" id="MobiDB-lite"/>
    </source>
</evidence>
<gene>
    <name evidence="2" type="ORF">G6F64_014990</name>
</gene>
<sequence length="126" mass="13880">MRGCADRGLPLPDPSHRHPQVHRKPERSLFGHDGAQAVVPLRLRHYVEPFAGIESCIPRHVAQGGQHRCSKAGGPGLRQCMPQQRTAMAATRMHRVDVHLQHMEFTAQLARQQVTGNAAPGGIHDP</sequence>
<accession>A0A9P7BIT8</accession>
<dbReference type="AlphaFoldDB" id="A0A9P7BIT8"/>
<feature type="region of interest" description="Disordered" evidence="1">
    <location>
        <begin position="1"/>
        <end position="27"/>
    </location>
</feature>
<comment type="caution">
    <text evidence="2">The sequence shown here is derived from an EMBL/GenBank/DDBJ whole genome shotgun (WGS) entry which is preliminary data.</text>
</comment>
<evidence type="ECO:0000313" key="2">
    <source>
        <dbReference type="EMBL" id="KAG1275012.1"/>
    </source>
</evidence>
<name>A0A9P7BIT8_RHIOR</name>
<organism evidence="2 3">
    <name type="scientific">Rhizopus oryzae</name>
    <name type="common">Mucormycosis agent</name>
    <name type="synonym">Rhizopus arrhizus var. delemar</name>
    <dbReference type="NCBI Taxonomy" id="64495"/>
    <lineage>
        <taxon>Eukaryota</taxon>
        <taxon>Fungi</taxon>
        <taxon>Fungi incertae sedis</taxon>
        <taxon>Mucoromycota</taxon>
        <taxon>Mucoromycotina</taxon>
        <taxon>Mucoromycetes</taxon>
        <taxon>Mucorales</taxon>
        <taxon>Mucorineae</taxon>
        <taxon>Rhizopodaceae</taxon>
        <taxon>Rhizopus</taxon>
    </lineage>
</organism>
<reference evidence="2" key="1">
    <citation type="journal article" date="2020" name="Microb. Genom.">
        <title>Genetic diversity of clinical and environmental Mucorales isolates obtained from an investigation of mucormycosis cases among solid organ transplant recipients.</title>
        <authorList>
            <person name="Nguyen M.H."/>
            <person name="Kaul D."/>
            <person name="Muto C."/>
            <person name="Cheng S.J."/>
            <person name="Richter R.A."/>
            <person name="Bruno V.M."/>
            <person name="Liu G."/>
            <person name="Beyhan S."/>
            <person name="Sundermann A.J."/>
            <person name="Mounaud S."/>
            <person name="Pasculle A.W."/>
            <person name="Nierman W.C."/>
            <person name="Driscoll E."/>
            <person name="Cumbie R."/>
            <person name="Clancy C.J."/>
            <person name="Dupont C.L."/>
        </authorList>
    </citation>
    <scope>NUCLEOTIDE SEQUENCE</scope>
    <source>
        <strain evidence="2">GL11</strain>
    </source>
</reference>
<keyword evidence="3" id="KW-1185">Reference proteome</keyword>
<dbReference type="Proteomes" id="UP000716291">
    <property type="component" value="Unassembled WGS sequence"/>
</dbReference>
<dbReference type="EMBL" id="JAANQT010010550">
    <property type="protein sequence ID" value="KAG1275012.1"/>
    <property type="molecule type" value="Genomic_DNA"/>
</dbReference>
<proteinExistence type="predicted"/>
<evidence type="ECO:0000313" key="3">
    <source>
        <dbReference type="Proteomes" id="UP000716291"/>
    </source>
</evidence>